<dbReference type="RefSeq" id="WP_045111055.1">
    <property type="nucleotide sequence ID" value="NZ_CAWQZC010000030.1"/>
</dbReference>
<dbReference type="GeneID" id="61296915"/>
<dbReference type="HOGENOM" id="CLU_080176_0_0_6"/>
<dbReference type="AlphaFoldDB" id="A0A090KAP2"/>
<dbReference type="NCBIfam" id="NF033610">
    <property type="entry name" value="SLATT_3"/>
    <property type="match status" value="1"/>
</dbReference>
<dbReference type="PATRIC" id="fig|80854.5.peg.3166"/>
<evidence type="ECO:0008006" key="9">
    <source>
        <dbReference type="Google" id="ProtNLM"/>
    </source>
</evidence>
<dbReference type="Pfam" id="PF18181">
    <property type="entry name" value="SLATT_1"/>
    <property type="match status" value="1"/>
</dbReference>
<dbReference type="EMBL" id="FPLJ01000066">
    <property type="protein sequence ID" value="SGY95828.1"/>
    <property type="molecule type" value="Genomic_DNA"/>
</dbReference>
<accession>A0A090KAP2</accession>
<evidence type="ECO:0000259" key="2">
    <source>
        <dbReference type="Pfam" id="PF18181"/>
    </source>
</evidence>
<feature type="domain" description="SMODS and SLOG-associating 2TM effector" evidence="2">
    <location>
        <begin position="167"/>
        <end position="288"/>
    </location>
</feature>
<dbReference type="NCBIfam" id="NF033634">
    <property type="entry name" value="SLATT_1"/>
    <property type="match status" value="1"/>
</dbReference>
<dbReference type="InterPro" id="IPR041116">
    <property type="entry name" value="SLATT_3"/>
</dbReference>
<evidence type="ECO:0000313" key="7">
    <source>
        <dbReference type="Proteomes" id="UP000182660"/>
    </source>
</evidence>
<reference evidence="6 8" key="1">
    <citation type="submission" date="2016-11" db="EMBL/GenBank/DDBJ databases">
        <authorList>
            <person name="Jaros S."/>
            <person name="Januszkiewicz K."/>
            <person name="Wedrychowicz H."/>
        </authorList>
    </citation>
    <scope>NUCLEOTIDE SEQUENCE [LARGE SCALE GENOMIC DNA]</scope>
    <source>
        <strain evidence="6">NVI 5450</strain>
    </source>
</reference>
<dbReference type="Proteomes" id="UP000183794">
    <property type="component" value="Unassembled WGS sequence"/>
</dbReference>
<keyword evidence="1" id="KW-0472">Membrane</keyword>
<keyword evidence="7" id="KW-1185">Reference proteome</keyword>
<evidence type="ECO:0000313" key="5">
    <source>
        <dbReference type="EMBL" id="SGZ02078.1"/>
    </source>
</evidence>
<gene>
    <name evidence="4" type="ORF">MT2528_3076</name>
    <name evidence="5" type="ORF">MT2528_4335</name>
    <name evidence="6" type="ORF">NVI5450_3273</name>
</gene>
<evidence type="ECO:0000313" key="6">
    <source>
        <dbReference type="EMBL" id="SGZ08033.1"/>
    </source>
</evidence>
<dbReference type="Pfam" id="PF18184">
    <property type="entry name" value="SLATT_3"/>
    <property type="match status" value="1"/>
</dbReference>
<feature type="transmembrane region" description="Helical" evidence="1">
    <location>
        <begin position="55"/>
        <end position="74"/>
    </location>
</feature>
<feature type="transmembrane region" description="Helical" evidence="1">
    <location>
        <begin position="193"/>
        <end position="213"/>
    </location>
</feature>
<dbReference type="KEGG" id="mvs:MVIS_2986"/>
<evidence type="ECO:0000313" key="4">
    <source>
        <dbReference type="EMBL" id="SGY95828.1"/>
    </source>
</evidence>
<keyword evidence="1" id="KW-1133">Transmembrane helix</keyword>
<dbReference type="STRING" id="80854.MVIS_2986"/>
<dbReference type="Proteomes" id="UP000182660">
    <property type="component" value="Unassembled WGS sequence"/>
</dbReference>
<reference evidence="4 7" key="2">
    <citation type="submission" date="2016-11" db="EMBL/GenBank/DDBJ databases">
        <authorList>
            <person name="Klemetsen T."/>
        </authorList>
    </citation>
    <scope>NUCLEOTIDE SEQUENCE [LARGE SCALE GENOMIC DNA]</scope>
    <source>
        <strain evidence="4">MT 2528</strain>
    </source>
</reference>
<evidence type="ECO:0000259" key="3">
    <source>
        <dbReference type="Pfam" id="PF18184"/>
    </source>
</evidence>
<protein>
    <recommendedName>
        <fullName evidence="9">DUF4231 domain-containing protein</fullName>
    </recommendedName>
</protein>
<feature type="domain" description="SMODS and SLOG-associating 2TM effector" evidence="3">
    <location>
        <begin position="12"/>
        <end position="163"/>
    </location>
</feature>
<evidence type="ECO:0000313" key="8">
    <source>
        <dbReference type="Proteomes" id="UP000183794"/>
    </source>
</evidence>
<dbReference type="OrthoDB" id="9806639at2"/>
<feature type="transmembrane region" description="Helical" evidence="1">
    <location>
        <begin position="29"/>
        <end position="49"/>
    </location>
</feature>
<name>A0A090KAP2_9GAMM</name>
<dbReference type="EMBL" id="FPLJ01000123">
    <property type="protein sequence ID" value="SGZ02078.1"/>
    <property type="molecule type" value="Genomic_DNA"/>
</dbReference>
<organism evidence="6 8">
    <name type="scientific">Moritella viscosa</name>
    <dbReference type="NCBI Taxonomy" id="80854"/>
    <lineage>
        <taxon>Bacteria</taxon>
        <taxon>Pseudomonadati</taxon>
        <taxon>Pseudomonadota</taxon>
        <taxon>Gammaproteobacteria</taxon>
        <taxon>Alteromonadales</taxon>
        <taxon>Moritellaceae</taxon>
        <taxon>Moritella</taxon>
    </lineage>
</organism>
<proteinExistence type="predicted"/>
<evidence type="ECO:0000256" key="1">
    <source>
        <dbReference type="SAM" id="Phobius"/>
    </source>
</evidence>
<dbReference type="EMBL" id="FPLD01000089">
    <property type="protein sequence ID" value="SGZ08033.1"/>
    <property type="molecule type" value="Genomic_DNA"/>
</dbReference>
<keyword evidence="1" id="KW-0812">Transmembrane</keyword>
<sequence length="294" mass="33349">MSKSKLCDESLPALFQAADHASLTAQSSYYFALKSYLFLLVIAALISFYYPTNLIGALASASLFSITLCILIWLKVQKPEDTWYNGRAVAESVKTRTWRWVMKAEPYDNDVSDEQIRKEFFLDLKSILDQNRSLSAHLQSDKTNGDAISIQMTNIRSLPFEERLNIYKDERVKNQGDWYAKKSLFNKRRAKQWFVVSVILHAMAIALLLWRITDPSLSLPIEVVATGASAILTWLQAKKHNELNSSYSLAAHEIVLIKGEAESVASDKELSNFVVSSESAFSREHTQWSARKNV</sequence>
<dbReference type="InterPro" id="IPR040884">
    <property type="entry name" value="SLATT_1"/>
</dbReference>